<dbReference type="InterPro" id="IPR036704">
    <property type="entry name" value="RraA/RraA-like_sf"/>
</dbReference>
<comment type="function">
    <text evidence="13">Catalyzes the aldol cleavage of 4-hydroxy-4-methyl-2-oxoglutarate (HMG) into 2 molecules of pyruvate. Also contains a secondary oxaloacetate (OAA) decarboxylase activity due to the common pyruvate enolate transition state formed following C-C bond cleavage in the retro-aldol and decarboxylation reactions.</text>
</comment>
<feature type="binding site" evidence="18">
    <location>
        <position position="117"/>
    </location>
    <ligand>
        <name>substrate</name>
    </ligand>
</feature>
<feature type="binding site" evidence="18">
    <location>
        <begin position="95"/>
        <end position="98"/>
    </location>
    <ligand>
        <name>substrate</name>
    </ligand>
</feature>
<organism evidence="19 20">
    <name type="scientific">Maledivibacter halophilus</name>
    <dbReference type="NCBI Taxonomy" id="36842"/>
    <lineage>
        <taxon>Bacteria</taxon>
        <taxon>Bacillati</taxon>
        <taxon>Bacillota</taxon>
        <taxon>Clostridia</taxon>
        <taxon>Peptostreptococcales</taxon>
        <taxon>Caminicellaceae</taxon>
        <taxon>Maledivibacter</taxon>
    </lineage>
</organism>
<keyword evidence="11 18" id="KW-0460">Magnesium</keyword>
<evidence type="ECO:0000256" key="2">
    <source>
        <dbReference type="ARBA" id="ARBA00001946"/>
    </source>
</evidence>
<comment type="subunit">
    <text evidence="6">Homohexamer.</text>
</comment>
<dbReference type="GO" id="GO:0019336">
    <property type="term" value="P:phenol-containing compound catabolic process"/>
    <property type="evidence" value="ECO:0007669"/>
    <property type="project" value="UniProtKB-ARBA"/>
</dbReference>
<sequence length="232" mass="25297">MEKYVVRNINRTSREITEEFAKLGTATVYEAQGKQGLMCDSIKPIQQGVSVCGPAVTALCYAGDNLMIHAAIEVCKPGDILVVSTIGDSKCGMIGDLIVQSLIKKGVKGLIIDSGIRDVSRIRELGFPVWSKYITCHGTTKVRGGWVNSPSECGGTLVNPGDLIVADDDGIVVVRQDEIQDSLNASKKREEKEKHTVEKINAGQLGVDFYGFRDVLKKQNVKYYSSKEDIKG</sequence>
<evidence type="ECO:0000256" key="8">
    <source>
        <dbReference type="ARBA" id="ARBA00012947"/>
    </source>
</evidence>
<comment type="similarity">
    <text evidence="17">Belongs to the LigK/PcmE family.</text>
</comment>
<dbReference type="Gene3D" id="3.50.30.40">
    <property type="entry name" value="Ribonuclease E inhibitor RraA/RraA-like"/>
    <property type="match status" value="1"/>
</dbReference>
<dbReference type="GO" id="GO:0046872">
    <property type="term" value="F:metal ion binding"/>
    <property type="evidence" value="ECO:0007669"/>
    <property type="project" value="UniProtKB-KW"/>
</dbReference>
<evidence type="ECO:0000256" key="1">
    <source>
        <dbReference type="ARBA" id="ARBA00001342"/>
    </source>
</evidence>
<feature type="binding site" evidence="18">
    <location>
        <position position="118"/>
    </location>
    <ligand>
        <name>Mg(2+)</name>
        <dbReference type="ChEBI" id="CHEBI:18420"/>
    </ligand>
</feature>
<evidence type="ECO:0000313" key="20">
    <source>
        <dbReference type="Proteomes" id="UP000190285"/>
    </source>
</evidence>
<evidence type="ECO:0000256" key="5">
    <source>
        <dbReference type="ARBA" id="ARBA00011233"/>
    </source>
</evidence>
<dbReference type="CDD" id="cd16841">
    <property type="entry name" value="RraA_family"/>
    <property type="match status" value="1"/>
</dbReference>
<dbReference type="NCBIfam" id="NF006731">
    <property type="entry name" value="PRK09262.1"/>
    <property type="match status" value="1"/>
</dbReference>
<dbReference type="GO" id="GO:0046395">
    <property type="term" value="P:carboxylic acid catabolic process"/>
    <property type="evidence" value="ECO:0007669"/>
    <property type="project" value="UniProtKB-ARBA"/>
</dbReference>
<dbReference type="GO" id="GO:0008948">
    <property type="term" value="F:oxaloacetate decarboxylase activity"/>
    <property type="evidence" value="ECO:0007669"/>
    <property type="project" value="UniProtKB-EC"/>
</dbReference>
<evidence type="ECO:0000256" key="13">
    <source>
        <dbReference type="ARBA" id="ARBA00025046"/>
    </source>
</evidence>
<dbReference type="GO" id="GO:0032787">
    <property type="term" value="P:monocarboxylic acid metabolic process"/>
    <property type="evidence" value="ECO:0007669"/>
    <property type="project" value="UniProtKB-ARBA"/>
</dbReference>
<dbReference type="EC" id="4.1.3.17" evidence="7"/>
<dbReference type="SUPFAM" id="SSF89562">
    <property type="entry name" value="RraA-like"/>
    <property type="match status" value="1"/>
</dbReference>
<dbReference type="FunFam" id="3.50.30.40:FF:000002">
    <property type="entry name" value="4-carboxy-4-hydroxy-2-oxoadipate aldolase/oxaloacetate decarboxylase"/>
    <property type="match status" value="1"/>
</dbReference>
<dbReference type="InterPro" id="IPR005493">
    <property type="entry name" value="RraA/RraA-like"/>
</dbReference>
<evidence type="ECO:0000256" key="12">
    <source>
        <dbReference type="ARBA" id="ARBA00023239"/>
    </source>
</evidence>
<evidence type="ECO:0000256" key="15">
    <source>
        <dbReference type="ARBA" id="ARBA00032305"/>
    </source>
</evidence>
<evidence type="ECO:0000256" key="4">
    <source>
        <dbReference type="ARBA" id="ARBA00008621"/>
    </source>
</evidence>
<dbReference type="Proteomes" id="UP000190285">
    <property type="component" value="Unassembled WGS sequence"/>
</dbReference>
<dbReference type="PANTHER" id="PTHR33254">
    <property type="entry name" value="4-HYDROXY-4-METHYL-2-OXOGLUTARATE ALDOLASE 3-RELATED"/>
    <property type="match status" value="1"/>
</dbReference>
<dbReference type="EMBL" id="FUZT01000001">
    <property type="protein sequence ID" value="SKC36587.1"/>
    <property type="molecule type" value="Genomic_DNA"/>
</dbReference>
<evidence type="ECO:0000256" key="14">
    <source>
        <dbReference type="ARBA" id="ARBA00030169"/>
    </source>
</evidence>
<comment type="cofactor">
    <cofactor evidence="3">
        <name>a divalent metal cation</name>
        <dbReference type="ChEBI" id="CHEBI:60240"/>
    </cofactor>
</comment>
<comment type="subunit">
    <text evidence="5">Homotrimer.</text>
</comment>
<evidence type="ECO:0000256" key="10">
    <source>
        <dbReference type="ARBA" id="ARBA00022723"/>
    </source>
</evidence>
<evidence type="ECO:0000256" key="16">
    <source>
        <dbReference type="ARBA" id="ARBA00047973"/>
    </source>
</evidence>
<dbReference type="Pfam" id="PF03737">
    <property type="entry name" value="RraA-like"/>
    <property type="match status" value="1"/>
</dbReference>
<dbReference type="GO" id="GO:0047443">
    <property type="term" value="F:4-hydroxy-4-methyl-2-oxoglutarate aldolase activity"/>
    <property type="evidence" value="ECO:0007669"/>
    <property type="project" value="UniProtKB-EC"/>
</dbReference>
<evidence type="ECO:0000313" key="19">
    <source>
        <dbReference type="EMBL" id="SKC36587.1"/>
    </source>
</evidence>
<dbReference type="RefSeq" id="WP_079488637.1">
    <property type="nucleotide sequence ID" value="NZ_FUZT01000001.1"/>
</dbReference>
<reference evidence="19 20" key="1">
    <citation type="submission" date="2017-02" db="EMBL/GenBank/DDBJ databases">
        <authorList>
            <person name="Peterson S.W."/>
        </authorList>
    </citation>
    <scope>NUCLEOTIDE SEQUENCE [LARGE SCALE GENOMIC DNA]</scope>
    <source>
        <strain evidence="19 20">M1</strain>
    </source>
</reference>
<comment type="catalytic activity">
    <reaction evidence="16">
        <text>oxaloacetate + H(+) = pyruvate + CO2</text>
        <dbReference type="Rhea" id="RHEA:15641"/>
        <dbReference type="ChEBI" id="CHEBI:15361"/>
        <dbReference type="ChEBI" id="CHEBI:15378"/>
        <dbReference type="ChEBI" id="CHEBI:16452"/>
        <dbReference type="ChEBI" id="CHEBI:16526"/>
        <dbReference type="EC" id="4.1.1.112"/>
    </reaction>
</comment>
<name>A0A1T5IBS9_9FIRM</name>
<dbReference type="EC" id="4.1.1.112" evidence="8"/>
<comment type="similarity">
    <text evidence="4">Belongs to the class II aldolase/RraA-like family.</text>
</comment>
<comment type="catalytic activity">
    <reaction evidence="1">
        <text>4-hydroxy-4-methyl-2-oxoglutarate = 2 pyruvate</text>
        <dbReference type="Rhea" id="RHEA:22748"/>
        <dbReference type="ChEBI" id="CHEBI:15361"/>
        <dbReference type="ChEBI" id="CHEBI:58276"/>
        <dbReference type="EC" id="4.1.3.17"/>
    </reaction>
</comment>
<keyword evidence="20" id="KW-1185">Reference proteome</keyword>
<dbReference type="PANTHER" id="PTHR33254:SF16">
    <property type="entry name" value="BLR3842 PROTEIN"/>
    <property type="match status" value="1"/>
</dbReference>
<proteinExistence type="inferred from homology"/>
<protein>
    <recommendedName>
        <fullName evidence="9">Putative 4-hydroxy-4-methyl-2-oxoglutarate aldolase</fullName>
        <ecNumber evidence="8">4.1.1.112</ecNumber>
        <ecNumber evidence="7">4.1.3.17</ecNumber>
    </recommendedName>
    <alternativeName>
        <fullName evidence="15">Oxaloacetate decarboxylase</fullName>
    </alternativeName>
    <alternativeName>
        <fullName evidence="14">RraA-like protein</fullName>
    </alternativeName>
</protein>
<evidence type="ECO:0000256" key="17">
    <source>
        <dbReference type="ARBA" id="ARBA00061585"/>
    </source>
</evidence>
<gene>
    <name evidence="19" type="ORF">SAMN02194393_00171</name>
</gene>
<evidence type="ECO:0000256" key="6">
    <source>
        <dbReference type="ARBA" id="ARBA00011643"/>
    </source>
</evidence>
<dbReference type="OrthoDB" id="9784786at2"/>
<accession>A0A1T5IBS9</accession>
<dbReference type="STRING" id="36842.SAMN02194393_00171"/>
<keyword evidence="12" id="KW-0456">Lyase</keyword>
<evidence type="ECO:0000256" key="9">
    <source>
        <dbReference type="ARBA" id="ARBA00016549"/>
    </source>
</evidence>
<comment type="cofactor">
    <cofactor evidence="2 18">
        <name>Mg(2+)</name>
        <dbReference type="ChEBI" id="CHEBI:18420"/>
    </cofactor>
</comment>
<evidence type="ECO:0000256" key="7">
    <source>
        <dbReference type="ARBA" id="ARBA00012213"/>
    </source>
</evidence>
<dbReference type="AlphaFoldDB" id="A0A1T5IBS9"/>
<keyword evidence="10 18" id="KW-0479">Metal-binding</keyword>
<evidence type="ECO:0000256" key="18">
    <source>
        <dbReference type="PIRSR" id="PIRSR605493-1"/>
    </source>
</evidence>
<evidence type="ECO:0000256" key="11">
    <source>
        <dbReference type="ARBA" id="ARBA00022842"/>
    </source>
</evidence>
<evidence type="ECO:0000256" key="3">
    <source>
        <dbReference type="ARBA" id="ARBA00001968"/>
    </source>
</evidence>